<sequence>KGSGTLCECLLMVQAFLARVVFPNKQADELNKLTGDGHVLDAETYVGGHVEALESGVFRADIKCKFKIVPSAIDKLIETTEKTMKHAIEVEEGIPLELVTNFEEVCAEIKSKLQHLKDHPRRDENPLIYHLDVGAMYPNIILTNRLQPSAMVNASTCAVCDYNKPGATCQRHMEWMWRGDYLPATRSEYQRIQQQLETEKFPPLHPGGPPRAFHALPKEDQ</sequence>
<evidence type="ECO:0000256" key="2">
    <source>
        <dbReference type="SAM" id="MobiDB-lite"/>
    </source>
</evidence>
<dbReference type="GO" id="GO:0045004">
    <property type="term" value="P:DNA replication proofreading"/>
    <property type="evidence" value="ECO:0007669"/>
    <property type="project" value="TreeGrafter"/>
</dbReference>
<dbReference type="GO" id="GO:0008310">
    <property type="term" value="F:single-stranded DNA 3'-5' DNA exonuclease activity"/>
    <property type="evidence" value="ECO:0007669"/>
    <property type="project" value="TreeGrafter"/>
</dbReference>
<dbReference type="GO" id="GO:0008270">
    <property type="term" value="F:zinc ion binding"/>
    <property type="evidence" value="ECO:0007669"/>
    <property type="project" value="UniProtKB-KW"/>
</dbReference>
<keyword evidence="1" id="KW-0239">DNA-directed DNA polymerase</keyword>
<dbReference type="EMBL" id="CAJHNJ030001167">
    <property type="protein sequence ID" value="CAG9138811.1"/>
    <property type="molecule type" value="Genomic_DNA"/>
</dbReference>
<name>A0A8S4GGA3_PLUXY</name>
<keyword evidence="1" id="KW-0408">Iron</keyword>
<keyword evidence="1" id="KW-0238">DNA-binding</keyword>
<dbReference type="Proteomes" id="UP000653454">
    <property type="component" value="Unassembled WGS sequence"/>
</dbReference>
<proteinExistence type="inferred from homology"/>
<keyword evidence="1" id="KW-0411">Iron-sulfur</keyword>
<dbReference type="PANTHER" id="PTHR10670">
    <property type="entry name" value="DNA POLYMERASE EPSILON CATALYTIC SUBUNIT A"/>
    <property type="match status" value="1"/>
</dbReference>
<dbReference type="GO" id="GO:0006287">
    <property type="term" value="P:base-excision repair, gap-filling"/>
    <property type="evidence" value="ECO:0007669"/>
    <property type="project" value="TreeGrafter"/>
</dbReference>
<keyword evidence="1" id="KW-0479">Metal-binding</keyword>
<dbReference type="SUPFAM" id="SSF56672">
    <property type="entry name" value="DNA/RNA polymerases"/>
    <property type="match status" value="1"/>
</dbReference>
<comment type="similarity">
    <text evidence="1">Belongs to the DNA polymerase type-B family.</text>
</comment>
<comment type="function">
    <text evidence="1">DNA polymerase II participates in chromosomal DNA replication.</text>
</comment>
<dbReference type="AlphaFoldDB" id="A0A8S4GGA3"/>
<protein>
    <recommendedName>
        <fullName evidence="1">DNA polymerase epsilon catalytic subunit</fullName>
        <ecNumber evidence="1">2.7.7.7</ecNumber>
    </recommendedName>
</protein>
<feature type="non-terminal residue" evidence="4">
    <location>
        <position position="1"/>
    </location>
</feature>
<keyword evidence="3" id="KW-0732">Signal</keyword>
<comment type="cofactor">
    <cofactor evidence="1">
        <name>[4Fe-4S] cluster</name>
        <dbReference type="ChEBI" id="CHEBI:49883"/>
    </cofactor>
</comment>
<feature type="region of interest" description="Disordered" evidence="2">
    <location>
        <begin position="199"/>
        <end position="221"/>
    </location>
</feature>
<dbReference type="EC" id="2.7.7.7" evidence="1"/>
<organism evidence="4 5">
    <name type="scientific">Plutella xylostella</name>
    <name type="common">Diamondback moth</name>
    <name type="synonym">Plutella maculipennis</name>
    <dbReference type="NCBI Taxonomy" id="51655"/>
    <lineage>
        <taxon>Eukaryota</taxon>
        <taxon>Metazoa</taxon>
        <taxon>Ecdysozoa</taxon>
        <taxon>Arthropoda</taxon>
        <taxon>Hexapoda</taxon>
        <taxon>Insecta</taxon>
        <taxon>Pterygota</taxon>
        <taxon>Neoptera</taxon>
        <taxon>Endopterygota</taxon>
        <taxon>Lepidoptera</taxon>
        <taxon>Glossata</taxon>
        <taxon>Ditrysia</taxon>
        <taxon>Yponomeutoidea</taxon>
        <taxon>Plutellidae</taxon>
        <taxon>Plutella</taxon>
    </lineage>
</organism>
<dbReference type="InterPro" id="IPR043502">
    <property type="entry name" value="DNA/RNA_pol_sf"/>
</dbReference>
<keyword evidence="5" id="KW-1185">Reference proteome</keyword>
<dbReference type="GO" id="GO:0006272">
    <property type="term" value="P:leading strand elongation"/>
    <property type="evidence" value="ECO:0007669"/>
    <property type="project" value="TreeGrafter"/>
</dbReference>
<accession>A0A8S4GGA3</accession>
<feature type="chain" id="PRO_5035888302" description="DNA polymerase epsilon catalytic subunit" evidence="3">
    <location>
        <begin position="28"/>
        <end position="221"/>
    </location>
</feature>
<dbReference type="GO" id="GO:0000278">
    <property type="term" value="P:mitotic cell cycle"/>
    <property type="evidence" value="ECO:0007669"/>
    <property type="project" value="TreeGrafter"/>
</dbReference>
<keyword evidence="1" id="KW-0539">Nucleus</keyword>
<dbReference type="PANTHER" id="PTHR10670:SF0">
    <property type="entry name" value="DNA POLYMERASE EPSILON CATALYTIC SUBUNIT A"/>
    <property type="match status" value="1"/>
</dbReference>
<dbReference type="GO" id="GO:0008622">
    <property type="term" value="C:epsilon DNA polymerase complex"/>
    <property type="evidence" value="ECO:0007669"/>
    <property type="project" value="InterPro"/>
</dbReference>
<keyword evidence="1" id="KW-0004">4Fe-4S</keyword>
<evidence type="ECO:0000313" key="4">
    <source>
        <dbReference type="EMBL" id="CAG9138811.1"/>
    </source>
</evidence>
<keyword evidence="1" id="KW-0808">Transferase</keyword>
<feature type="non-terminal residue" evidence="4">
    <location>
        <position position="221"/>
    </location>
</feature>
<comment type="caution">
    <text evidence="4">The sequence shown here is derived from an EMBL/GenBank/DDBJ whole genome shotgun (WGS) entry which is preliminary data.</text>
</comment>
<keyword evidence="1" id="KW-0863">Zinc-finger</keyword>
<keyword evidence="1" id="KW-0235">DNA replication</keyword>
<gene>
    <name evidence="4" type="ORF">PLXY2_LOCUS17064</name>
</gene>
<feature type="signal peptide" evidence="3">
    <location>
        <begin position="1"/>
        <end position="27"/>
    </location>
</feature>
<keyword evidence="1" id="KW-0548">Nucleotidyltransferase</keyword>
<dbReference type="InterPro" id="IPR029703">
    <property type="entry name" value="POL2"/>
</dbReference>
<dbReference type="GO" id="GO:0003677">
    <property type="term" value="F:DNA binding"/>
    <property type="evidence" value="ECO:0007669"/>
    <property type="project" value="UniProtKB-KW"/>
</dbReference>
<dbReference type="GO" id="GO:0003887">
    <property type="term" value="F:DNA-directed DNA polymerase activity"/>
    <property type="evidence" value="ECO:0007669"/>
    <property type="project" value="UniProtKB-KW"/>
</dbReference>
<evidence type="ECO:0000313" key="5">
    <source>
        <dbReference type="Proteomes" id="UP000653454"/>
    </source>
</evidence>
<dbReference type="GO" id="GO:0006297">
    <property type="term" value="P:nucleotide-excision repair, DNA gap filling"/>
    <property type="evidence" value="ECO:0007669"/>
    <property type="project" value="TreeGrafter"/>
</dbReference>
<dbReference type="GO" id="GO:0051539">
    <property type="term" value="F:4 iron, 4 sulfur cluster binding"/>
    <property type="evidence" value="ECO:0007669"/>
    <property type="project" value="UniProtKB-KW"/>
</dbReference>
<evidence type="ECO:0000256" key="3">
    <source>
        <dbReference type="SAM" id="SignalP"/>
    </source>
</evidence>
<keyword evidence="1" id="KW-0862">Zinc</keyword>
<comment type="subcellular location">
    <subcellularLocation>
        <location evidence="1">Nucleus</location>
    </subcellularLocation>
</comment>
<reference evidence="4" key="1">
    <citation type="submission" date="2020-11" db="EMBL/GenBank/DDBJ databases">
        <authorList>
            <person name="Whiteford S."/>
        </authorList>
    </citation>
    <scope>NUCLEOTIDE SEQUENCE</scope>
</reference>
<evidence type="ECO:0000256" key="1">
    <source>
        <dbReference type="RuleBase" id="RU365029"/>
    </source>
</evidence>
<comment type="catalytic activity">
    <reaction evidence="1">
        <text>DNA(n) + a 2'-deoxyribonucleoside 5'-triphosphate = DNA(n+1) + diphosphate</text>
        <dbReference type="Rhea" id="RHEA:22508"/>
        <dbReference type="Rhea" id="RHEA-COMP:17339"/>
        <dbReference type="Rhea" id="RHEA-COMP:17340"/>
        <dbReference type="ChEBI" id="CHEBI:33019"/>
        <dbReference type="ChEBI" id="CHEBI:61560"/>
        <dbReference type="ChEBI" id="CHEBI:173112"/>
        <dbReference type="EC" id="2.7.7.7"/>
    </reaction>
</comment>